<feature type="compositionally biased region" description="Basic and acidic residues" evidence="1">
    <location>
        <begin position="218"/>
        <end position="271"/>
    </location>
</feature>
<dbReference type="EMBL" id="OU015566">
    <property type="protein sequence ID" value="CAG5107001.1"/>
    <property type="molecule type" value="Genomic_DNA"/>
</dbReference>
<evidence type="ECO:0000313" key="3">
    <source>
        <dbReference type="Proteomes" id="UP001158576"/>
    </source>
</evidence>
<evidence type="ECO:0000256" key="1">
    <source>
        <dbReference type="SAM" id="MobiDB-lite"/>
    </source>
</evidence>
<keyword evidence="3" id="KW-1185">Reference proteome</keyword>
<sequence>MAESYPNMHLNGHKTEGEHEEKMMWKKRMVQSQTTTMEINTKFLADLDSRLEPLNPLPEQVKLMLSILQESNRQHELQMKQMSEHLIKEIHRSEARQTENLNKATRDYNSKLELISKQIYDMHAELQTVRGKIREDFMLVDTNTHDKIIEVQEKCTKAAERLHDINCDTLSLNEKLAEMRDNIIDDRLAFMKQHEDMVRMKENQEKILRLIRGPEAVLKQKDKEKRTKHRSGESDDERSCKEENGVKREYRDHDSHSSRRSSFDRDSESHSSHKHRPSSYDRNRGTYNPSYRRPFATKKQRRSESPGPSYNNNNSRSTRPSRFPRARS</sequence>
<accession>A0ABN7SXD6</accession>
<reference evidence="2 3" key="1">
    <citation type="submission" date="2021-04" db="EMBL/GenBank/DDBJ databases">
        <authorList>
            <person name="Bliznina A."/>
        </authorList>
    </citation>
    <scope>NUCLEOTIDE SEQUENCE [LARGE SCALE GENOMIC DNA]</scope>
</reference>
<protein>
    <submittedName>
        <fullName evidence="2">Oidioi.mRNA.OKI2018_I69.chr1.g3099.t1.cds</fullName>
    </submittedName>
</protein>
<organism evidence="2 3">
    <name type="scientific">Oikopleura dioica</name>
    <name type="common">Tunicate</name>
    <dbReference type="NCBI Taxonomy" id="34765"/>
    <lineage>
        <taxon>Eukaryota</taxon>
        <taxon>Metazoa</taxon>
        <taxon>Chordata</taxon>
        <taxon>Tunicata</taxon>
        <taxon>Appendicularia</taxon>
        <taxon>Copelata</taxon>
        <taxon>Oikopleuridae</taxon>
        <taxon>Oikopleura</taxon>
    </lineage>
</organism>
<dbReference type="Proteomes" id="UP001158576">
    <property type="component" value="Chromosome 1"/>
</dbReference>
<feature type="compositionally biased region" description="Low complexity" evidence="1">
    <location>
        <begin position="308"/>
        <end position="321"/>
    </location>
</feature>
<gene>
    <name evidence="2" type="ORF">OKIOD_LOCUS11864</name>
</gene>
<proteinExistence type="predicted"/>
<feature type="region of interest" description="Disordered" evidence="1">
    <location>
        <begin position="218"/>
        <end position="328"/>
    </location>
</feature>
<name>A0ABN7SXD6_OIKDI</name>
<evidence type="ECO:0000313" key="2">
    <source>
        <dbReference type="EMBL" id="CAG5107001.1"/>
    </source>
</evidence>